<feature type="non-terminal residue" evidence="1">
    <location>
        <position position="1"/>
    </location>
</feature>
<feature type="non-terminal residue" evidence="1">
    <location>
        <position position="174"/>
    </location>
</feature>
<evidence type="ECO:0000313" key="1">
    <source>
        <dbReference type="EMBL" id="GAJ21847.1"/>
    </source>
</evidence>
<gene>
    <name evidence="1" type="ORF">S12H4_58836</name>
</gene>
<organism evidence="1">
    <name type="scientific">marine sediment metagenome</name>
    <dbReference type="NCBI Taxonomy" id="412755"/>
    <lineage>
        <taxon>unclassified sequences</taxon>
        <taxon>metagenomes</taxon>
        <taxon>ecological metagenomes</taxon>
    </lineage>
</organism>
<sequence length="174" mass="19338">VVGGHPDDAELLCAGTLALYRKRGNEVTICHACNGNKGSLEYTSEEIAKIRRKEAIASAEVIGAKSIWGGFADGEVVVDLKSRIQMIDIIRQSDPDIIITHSPNDYHSDHINVSKLVFESTYLACIKLWKTNYPSTDKVPILYYMDTLAGVNFIPSEYVDISETIDDKVNMMLK</sequence>
<dbReference type="GO" id="GO:0016811">
    <property type="term" value="F:hydrolase activity, acting on carbon-nitrogen (but not peptide) bonds, in linear amides"/>
    <property type="evidence" value="ECO:0007669"/>
    <property type="project" value="TreeGrafter"/>
</dbReference>
<accession>X1VPC2</accession>
<name>X1VPC2_9ZZZZ</name>
<dbReference type="PANTHER" id="PTHR12993">
    <property type="entry name" value="N-ACETYLGLUCOSAMINYL-PHOSPHATIDYLINOSITOL DE-N-ACETYLASE-RELATED"/>
    <property type="match status" value="1"/>
</dbReference>
<dbReference type="Pfam" id="PF02585">
    <property type="entry name" value="PIG-L"/>
    <property type="match status" value="1"/>
</dbReference>
<dbReference type="AlphaFoldDB" id="X1VPC2"/>
<dbReference type="InterPro" id="IPR003737">
    <property type="entry name" value="GlcNAc_PI_deacetylase-related"/>
</dbReference>
<dbReference type="Gene3D" id="3.40.50.10320">
    <property type="entry name" value="LmbE-like"/>
    <property type="match status" value="1"/>
</dbReference>
<reference evidence="1" key="1">
    <citation type="journal article" date="2014" name="Front. Microbiol.">
        <title>High frequency of phylogenetically diverse reductive dehalogenase-homologous genes in deep subseafloor sedimentary metagenomes.</title>
        <authorList>
            <person name="Kawai M."/>
            <person name="Futagami T."/>
            <person name="Toyoda A."/>
            <person name="Takaki Y."/>
            <person name="Nishi S."/>
            <person name="Hori S."/>
            <person name="Arai W."/>
            <person name="Tsubouchi T."/>
            <person name="Morono Y."/>
            <person name="Uchiyama I."/>
            <person name="Ito T."/>
            <person name="Fujiyama A."/>
            <person name="Inagaki F."/>
            <person name="Takami H."/>
        </authorList>
    </citation>
    <scope>NUCLEOTIDE SEQUENCE</scope>
    <source>
        <strain evidence="1">Expedition CK06-06</strain>
    </source>
</reference>
<proteinExistence type="predicted"/>
<dbReference type="InterPro" id="IPR024078">
    <property type="entry name" value="LmbE-like_dom_sf"/>
</dbReference>
<dbReference type="SUPFAM" id="SSF102588">
    <property type="entry name" value="LmbE-like"/>
    <property type="match status" value="1"/>
</dbReference>
<comment type="caution">
    <text evidence="1">The sequence shown here is derived from an EMBL/GenBank/DDBJ whole genome shotgun (WGS) entry which is preliminary data.</text>
</comment>
<dbReference type="PANTHER" id="PTHR12993:SF11">
    <property type="entry name" value="N-ACETYLGLUCOSAMINYL-PHOSPHATIDYLINOSITOL DE-N-ACETYLASE"/>
    <property type="match status" value="1"/>
</dbReference>
<evidence type="ECO:0008006" key="2">
    <source>
        <dbReference type="Google" id="ProtNLM"/>
    </source>
</evidence>
<protein>
    <recommendedName>
        <fullName evidence="2">PIG-L family deacetylase</fullName>
    </recommendedName>
</protein>
<dbReference type="EMBL" id="BARW01038306">
    <property type="protein sequence ID" value="GAJ21847.1"/>
    <property type="molecule type" value="Genomic_DNA"/>
</dbReference>